<keyword evidence="1" id="KW-0496">Mitochondrion</keyword>
<dbReference type="PANTHER" id="PTHR24559">
    <property type="entry name" value="TRANSPOSON TY3-I GAG-POL POLYPROTEIN"/>
    <property type="match status" value="1"/>
</dbReference>
<dbReference type="InterPro" id="IPR053134">
    <property type="entry name" value="RNA-dir_DNA_polymerase"/>
</dbReference>
<sequence>MAIIGDYWDQETITQVVYLLKEYEDMFPRSFQDMNGIAGSLGEMKIELKEGAKPVRKIPYRLNPKYKEKVRKELDRMLDVGIIFPVEESEWISPMVVQDKNSGDIWICVDFKK</sequence>
<gene>
    <name evidence="1" type="ORF">ABT39_MTgene1276</name>
</gene>
<organism evidence="1">
    <name type="scientific">Picea glauca</name>
    <name type="common">White spruce</name>
    <name type="synonym">Pinus glauca</name>
    <dbReference type="NCBI Taxonomy" id="3330"/>
    <lineage>
        <taxon>Eukaryota</taxon>
        <taxon>Viridiplantae</taxon>
        <taxon>Streptophyta</taxon>
        <taxon>Embryophyta</taxon>
        <taxon>Tracheophyta</taxon>
        <taxon>Spermatophyta</taxon>
        <taxon>Pinopsida</taxon>
        <taxon>Pinidae</taxon>
        <taxon>Conifers I</taxon>
        <taxon>Pinales</taxon>
        <taxon>Pinaceae</taxon>
        <taxon>Picea</taxon>
    </lineage>
</organism>
<dbReference type="Gene3D" id="3.10.10.10">
    <property type="entry name" value="HIV Type 1 Reverse Transcriptase, subunit A, domain 1"/>
    <property type="match status" value="1"/>
</dbReference>
<dbReference type="EMBL" id="LKAM01000001">
    <property type="protein sequence ID" value="KUM51428.1"/>
    <property type="molecule type" value="Genomic_DNA"/>
</dbReference>
<comment type="caution">
    <text evidence="1">The sequence shown here is derived from an EMBL/GenBank/DDBJ whole genome shotgun (WGS) entry which is preliminary data.</text>
</comment>
<dbReference type="InterPro" id="IPR043502">
    <property type="entry name" value="DNA/RNA_pol_sf"/>
</dbReference>
<name>A0A117NJF9_PICGL</name>
<dbReference type="AlphaFoldDB" id="A0A117NJF9"/>
<reference evidence="1" key="1">
    <citation type="journal article" date="2015" name="Genome Biol. Evol.">
        <title>Organellar Genomes of White Spruce (Picea glauca): Assembly and Annotation.</title>
        <authorList>
            <person name="Jackman S.D."/>
            <person name="Warren R.L."/>
            <person name="Gibb E.A."/>
            <person name="Vandervalk B.P."/>
            <person name="Mohamadi H."/>
            <person name="Chu J."/>
            <person name="Raymond A."/>
            <person name="Pleasance S."/>
            <person name="Coope R."/>
            <person name="Wildung M.R."/>
            <person name="Ritland C.E."/>
            <person name="Bousquet J."/>
            <person name="Jones S.J."/>
            <person name="Bohlmann J."/>
            <person name="Birol I."/>
        </authorList>
    </citation>
    <scope>NUCLEOTIDE SEQUENCE [LARGE SCALE GENOMIC DNA]</scope>
    <source>
        <tissue evidence="1">Flushing bud</tissue>
    </source>
</reference>
<evidence type="ECO:0000313" key="1">
    <source>
        <dbReference type="EMBL" id="KUM51428.1"/>
    </source>
</evidence>
<proteinExistence type="predicted"/>
<accession>A0A117NJF9</accession>
<geneLocation type="mitochondrion" evidence="1"/>
<dbReference type="PANTHER" id="PTHR24559:SF444">
    <property type="entry name" value="REVERSE TRANSCRIPTASE DOMAIN-CONTAINING PROTEIN"/>
    <property type="match status" value="1"/>
</dbReference>
<dbReference type="SUPFAM" id="SSF56672">
    <property type="entry name" value="DNA/RNA polymerases"/>
    <property type="match status" value="1"/>
</dbReference>
<evidence type="ECO:0008006" key="2">
    <source>
        <dbReference type="Google" id="ProtNLM"/>
    </source>
</evidence>
<protein>
    <recommendedName>
        <fullName evidence="2">Reverse transcriptase domain-containing protein</fullName>
    </recommendedName>
</protein>